<keyword evidence="4" id="KW-0732">Signal</keyword>
<dbReference type="InterPro" id="IPR008754">
    <property type="entry name" value="Peptidase_M43"/>
</dbReference>
<proteinExistence type="inferred from homology"/>
<keyword evidence="2" id="KW-0645">Protease</keyword>
<dbReference type="EMBL" id="JBDKWZ010000001">
    <property type="protein sequence ID" value="MEN7546853.1"/>
    <property type="molecule type" value="Genomic_DNA"/>
</dbReference>
<keyword evidence="11" id="KW-1185">Reference proteome</keyword>
<dbReference type="GO" id="GO:0006508">
    <property type="term" value="P:proteolysis"/>
    <property type="evidence" value="ECO:0007669"/>
    <property type="project" value="UniProtKB-KW"/>
</dbReference>
<dbReference type="GO" id="GO:0046872">
    <property type="term" value="F:metal ion binding"/>
    <property type="evidence" value="ECO:0007669"/>
    <property type="project" value="UniProtKB-KW"/>
</dbReference>
<dbReference type="PANTHER" id="PTHR47466">
    <property type="match status" value="1"/>
</dbReference>
<sequence>MSCNDPSEELDIIEEDEIIVIPVVVHVLRYTPAPIDVSDEKIHSQIAVLNQDFRKKNPDHVNTPEEFKHLVADVGIEFRLATTDPKGKPTTGILRSEGEITGWEGFKENENTAVEDLKLFFTEKGGQDAWPPDKYLNIWVADLSNRHGNLGLPGYASFPGGDPRTDGVIIDPRAFGTLPPLNESHQRGRTATHEIGHWLNLLHIFGKNNDCEAGDFVEDTPSAYSQYNGSPVHPQSSCGSHDLFMNFMDYVDDQAMYMFTKGQKERMRAVFTPSGPRRALYEHISK</sequence>
<dbReference type="Pfam" id="PF05572">
    <property type="entry name" value="Peptidase_M43"/>
    <property type="match status" value="1"/>
</dbReference>
<feature type="domain" description="Peptidase M43 pregnancy-associated plasma-A" evidence="9">
    <location>
        <begin position="127"/>
        <end position="270"/>
    </location>
</feature>
<evidence type="ECO:0000256" key="8">
    <source>
        <dbReference type="ARBA" id="ARBA00023157"/>
    </source>
</evidence>
<dbReference type="PANTHER" id="PTHR47466:SF1">
    <property type="entry name" value="METALLOPROTEASE MEP1 (AFU_ORTHOLOGUE AFUA_1G07730)-RELATED"/>
    <property type="match status" value="1"/>
</dbReference>
<gene>
    <name evidence="10" type="ORF">AAG747_02960</name>
</gene>
<dbReference type="AlphaFoldDB" id="A0AAW9S387"/>
<name>A0AAW9S387_9BACT</name>
<evidence type="ECO:0000313" key="11">
    <source>
        <dbReference type="Proteomes" id="UP001403385"/>
    </source>
</evidence>
<dbReference type="InterPro" id="IPR024079">
    <property type="entry name" value="MetalloPept_cat_dom_sf"/>
</dbReference>
<evidence type="ECO:0000313" key="10">
    <source>
        <dbReference type="EMBL" id="MEN7546853.1"/>
    </source>
</evidence>
<evidence type="ECO:0000256" key="6">
    <source>
        <dbReference type="ARBA" id="ARBA00022833"/>
    </source>
</evidence>
<evidence type="ECO:0000256" key="7">
    <source>
        <dbReference type="ARBA" id="ARBA00023049"/>
    </source>
</evidence>
<evidence type="ECO:0000259" key="9">
    <source>
        <dbReference type="Pfam" id="PF05572"/>
    </source>
</evidence>
<evidence type="ECO:0000256" key="4">
    <source>
        <dbReference type="ARBA" id="ARBA00022729"/>
    </source>
</evidence>
<dbReference type="GO" id="GO:0008237">
    <property type="term" value="F:metallopeptidase activity"/>
    <property type="evidence" value="ECO:0007669"/>
    <property type="project" value="UniProtKB-KW"/>
</dbReference>
<keyword evidence="6" id="KW-0862">Zinc</keyword>
<dbReference type="CDD" id="cd04275">
    <property type="entry name" value="ZnMc_pappalysin_like"/>
    <property type="match status" value="1"/>
</dbReference>
<dbReference type="Proteomes" id="UP001403385">
    <property type="component" value="Unassembled WGS sequence"/>
</dbReference>
<protein>
    <submittedName>
        <fullName evidence="10">Zinc metalloprotease</fullName>
    </submittedName>
</protein>
<evidence type="ECO:0000256" key="2">
    <source>
        <dbReference type="ARBA" id="ARBA00022670"/>
    </source>
</evidence>
<reference evidence="10 11" key="1">
    <citation type="submission" date="2024-04" db="EMBL/GenBank/DDBJ databases">
        <title>Novel genus in family Flammeovirgaceae.</title>
        <authorList>
            <person name="Nguyen T.H."/>
            <person name="Vuong T.Q."/>
            <person name="Le H."/>
            <person name="Kim S.-G."/>
        </authorList>
    </citation>
    <scope>NUCLEOTIDE SEQUENCE [LARGE SCALE GENOMIC DNA]</scope>
    <source>
        <strain evidence="10 11">JCM 23209</strain>
    </source>
</reference>
<dbReference type="Gene3D" id="3.40.390.10">
    <property type="entry name" value="Collagenase (Catalytic Domain)"/>
    <property type="match status" value="1"/>
</dbReference>
<dbReference type="SUPFAM" id="SSF55486">
    <property type="entry name" value="Metalloproteases ('zincins'), catalytic domain"/>
    <property type="match status" value="1"/>
</dbReference>
<comment type="caution">
    <text evidence="10">The sequence shown here is derived from an EMBL/GenBank/DDBJ whole genome shotgun (WGS) entry which is preliminary data.</text>
</comment>
<organism evidence="10 11">
    <name type="scientific">Rapidithrix thailandica</name>
    <dbReference type="NCBI Taxonomy" id="413964"/>
    <lineage>
        <taxon>Bacteria</taxon>
        <taxon>Pseudomonadati</taxon>
        <taxon>Bacteroidota</taxon>
        <taxon>Cytophagia</taxon>
        <taxon>Cytophagales</taxon>
        <taxon>Flammeovirgaceae</taxon>
        <taxon>Rapidithrix</taxon>
    </lineage>
</organism>
<keyword evidence="7 10" id="KW-0482">Metalloprotease</keyword>
<evidence type="ECO:0000256" key="1">
    <source>
        <dbReference type="ARBA" id="ARBA00008721"/>
    </source>
</evidence>
<keyword evidence="5" id="KW-0378">Hydrolase</keyword>
<keyword evidence="3" id="KW-0479">Metal-binding</keyword>
<evidence type="ECO:0000256" key="5">
    <source>
        <dbReference type="ARBA" id="ARBA00022801"/>
    </source>
</evidence>
<evidence type="ECO:0000256" key="3">
    <source>
        <dbReference type="ARBA" id="ARBA00022723"/>
    </source>
</evidence>
<accession>A0AAW9S387</accession>
<keyword evidence="8" id="KW-1015">Disulfide bond</keyword>
<comment type="similarity">
    <text evidence="1">Belongs to the peptidase M43B family.</text>
</comment>